<sequence>WKCPKCGRSFKNTNQDHYCGEAPKTIEEYIDRQAPEIQFYLRQVNEVIRSALPDAAEKISWSMPTYWKKHNLIQFAAFKKHIGLYPGPEAVTAFADRLQEYKTSKGAIQFPYAKPIPLGLIEEIAVWCGKW</sequence>
<protein>
    <submittedName>
        <fullName evidence="2">DUF1801 domain-containing protein</fullName>
    </submittedName>
</protein>
<dbReference type="AlphaFoldDB" id="A0A9D1ABK2"/>
<organism evidence="2 3">
    <name type="scientific">Candidatus Choladousia intestinavium</name>
    <dbReference type="NCBI Taxonomy" id="2840727"/>
    <lineage>
        <taxon>Bacteria</taxon>
        <taxon>Bacillati</taxon>
        <taxon>Bacillota</taxon>
        <taxon>Clostridia</taxon>
        <taxon>Lachnospirales</taxon>
        <taxon>Lachnospiraceae</taxon>
        <taxon>Lachnospiraceae incertae sedis</taxon>
        <taxon>Candidatus Choladousia</taxon>
    </lineage>
</organism>
<dbReference type="Pfam" id="PF08818">
    <property type="entry name" value="DUF1801"/>
    <property type="match status" value="1"/>
</dbReference>
<dbReference type="Gene3D" id="3.90.1150.200">
    <property type="match status" value="1"/>
</dbReference>
<reference evidence="2" key="1">
    <citation type="submission" date="2020-10" db="EMBL/GenBank/DDBJ databases">
        <authorList>
            <person name="Gilroy R."/>
        </authorList>
    </citation>
    <scope>NUCLEOTIDE SEQUENCE</scope>
    <source>
        <strain evidence="2">ChiSjej4B22-8148</strain>
    </source>
</reference>
<dbReference type="EMBL" id="DVGK01000004">
    <property type="protein sequence ID" value="HIR12352.1"/>
    <property type="molecule type" value="Genomic_DNA"/>
</dbReference>
<dbReference type="InterPro" id="IPR014922">
    <property type="entry name" value="YdhG-like"/>
</dbReference>
<dbReference type="Proteomes" id="UP000886757">
    <property type="component" value="Unassembled WGS sequence"/>
</dbReference>
<evidence type="ECO:0000313" key="3">
    <source>
        <dbReference type="Proteomes" id="UP000886757"/>
    </source>
</evidence>
<accession>A0A9D1ABK2</accession>
<reference evidence="2" key="2">
    <citation type="journal article" date="2021" name="PeerJ">
        <title>Extensive microbial diversity within the chicken gut microbiome revealed by metagenomics and culture.</title>
        <authorList>
            <person name="Gilroy R."/>
            <person name="Ravi A."/>
            <person name="Getino M."/>
            <person name="Pursley I."/>
            <person name="Horton D.L."/>
            <person name="Alikhan N.F."/>
            <person name="Baker D."/>
            <person name="Gharbi K."/>
            <person name="Hall N."/>
            <person name="Watson M."/>
            <person name="Adriaenssens E.M."/>
            <person name="Foster-Nyarko E."/>
            <person name="Jarju S."/>
            <person name="Secka A."/>
            <person name="Antonio M."/>
            <person name="Oren A."/>
            <person name="Chaudhuri R.R."/>
            <person name="La Ragione R."/>
            <person name="Hildebrand F."/>
            <person name="Pallen M.J."/>
        </authorList>
    </citation>
    <scope>NUCLEOTIDE SEQUENCE</scope>
    <source>
        <strain evidence="2">ChiSjej4B22-8148</strain>
    </source>
</reference>
<dbReference type="SUPFAM" id="SSF159888">
    <property type="entry name" value="YdhG-like"/>
    <property type="match status" value="1"/>
</dbReference>
<comment type="caution">
    <text evidence="2">The sequence shown here is derived from an EMBL/GenBank/DDBJ whole genome shotgun (WGS) entry which is preliminary data.</text>
</comment>
<feature type="domain" description="YdhG-like" evidence="1">
    <location>
        <begin position="41"/>
        <end position="124"/>
    </location>
</feature>
<proteinExistence type="predicted"/>
<name>A0A9D1ABK2_9FIRM</name>
<evidence type="ECO:0000313" key="2">
    <source>
        <dbReference type="EMBL" id="HIR12352.1"/>
    </source>
</evidence>
<feature type="non-terminal residue" evidence="2">
    <location>
        <position position="1"/>
    </location>
</feature>
<evidence type="ECO:0000259" key="1">
    <source>
        <dbReference type="Pfam" id="PF08818"/>
    </source>
</evidence>
<gene>
    <name evidence="2" type="ORF">IAB31_00310</name>
</gene>